<feature type="compositionally biased region" description="Basic and acidic residues" evidence="2">
    <location>
        <begin position="1072"/>
        <end position="1098"/>
    </location>
</feature>
<feature type="region of interest" description="Disordered" evidence="2">
    <location>
        <begin position="221"/>
        <end position="249"/>
    </location>
</feature>
<accession>A0AAV6P782</accession>
<feature type="compositionally biased region" description="Basic and acidic residues" evidence="2">
    <location>
        <begin position="1179"/>
        <end position="1204"/>
    </location>
</feature>
<feature type="compositionally biased region" description="Basic and acidic residues" evidence="2">
    <location>
        <begin position="373"/>
        <end position="388"/>
    </location>
</feature>
<feature type="region of interest" description="Disordered" evidence="2">
    <location>
        <begin position="1021"/>
        <end position="1116"/>
    </location>
</feature>
<evidence type="ECO:0000313" key="4">
    <source>
        <dbReference type="Proteomes" id="UP000685013"/>
    </source>
</evidence>
<dbReference type="GO" id="GO:0005737">
    <property type="term" value="C:cytoplasm"/>
    <property type="evidence" value="ECO:0007669"/>
    <property type="project" value="TreeGrafter"/>
</dbReference>
<comment type="caution">
    <text evidence="3">The sequence shown here is derived from an EMBL/GenBank/DDBJ whole genome shotgun (WGS) entry which is preliminary data.</text>
</comment>
<dbReference type="FunFam" id="1.10.287.110:FF:000009">
    <property type="entry name" value="Auxilin-related protein 1"/>
    <property type="match status" value="1"/>
</dbReference>
<proteinExistence type="predicted"/>
<keyword evidence="1" id="KW-0175">Coiled coil</keyword>
<feature type="compositionally biased region" description="Basic residues" evidence="2">
    <location>
        <begin position="356"/>
        <end position="368"/>
    </location>
</feature>
<reference evidence="3 4" key="1">
    <citation type="journal article" date="2021" name="Hortic Res">
        <title>The domestication of Cucurbita argyrosperma as revealed by the genome of its wild relative.</title>
        <authorList>
            <person name="Barrera-Redondo J."/>
            <person name="Sanchez-de la Vega G."/>
            <person name="Aguirre-Liguori J.A."/>
            <person name="Castellanos-Morales G."/>
            <person name="Gutierrez-Guerrero Y.T."/>
            <person name="Aguirre-Dugua X."/>
            <person name="Aguirre-Planter E."/>
            <person name="Tenaillon M.I."/>
            <person name="Lira-Saade R."/>
            <person name="Eguiarte L.E."/>
        </authorList>
    </citation>
    <scope>NUCLEOTIDE SEQUENCE [LARGE SCALE GENOMIC DNA]</scope>
    <source>
        <strain evidence="3">JBR-2021</strain>
    </source>
</reference>
<feature type="region of interest" description="Disordered" evidence="2">
    <location>
        <begin position="887"/>
        <end position="911"/>
    </location>
</feature>
<feature type="compositionally biased region" description="Polar residues" evidence="2">
    <location>
        <begin position="110"/>
        <end position="132"/>
    </location>
</feature>
<dbReference type="GO" id="GO:0072583">
    <property type="term" value="P:clathrin-dependent endocytosis"/>
    <property type="evidence" value="ECO:0007669"/>
    <property type="project" value="TreeGrafter"/>
</dbReference>
<feature type="compositionally biased region" description="Acidic residues" evidence="2">
    <location>
        <begin position="887"/>
        <end position="896"/>
    </location>
</feature>
<dbReference type="GO" id="GO:0072318">
    <property type="term" value="P:clathrin coat disassembly"/>
    <property type="evidence" value="ECO:0007669"/>
    <property type="project" value="TreeGrafter"/>
</dbReference>
<dbReference type="GO" id="GO:0030276">
    <property type="term" value="F:clathrin binding"/>
    <property type="evidence" value="ECO:0007669"/>
    <property type="project" value="TreeGrafter"/>
</dbReference>
<feature type="compositionally biased region" description="Basic and acidic residues" evidence="2">
    <location>
        <begin position="403"/>
        <end position="412"/>
    </location>
</feature>
<dbReference type="EMBL" id="JAGKQH010000001">
    <property type="protein sequence ID" value="KAG6608545.1"/>
    <property type="molecule type" value="Genomic_DNA"/>
</dbReference>
<dbReference type="PANTHER" id="PTHR23172:SF87">
    <property type="entry name" value="CHAPERONE DNAJ-DOMAIN SUPERFAMILY PROTEIN"/>
    <property type="match status" value="1"/>
</dbReference>
<dbReference type="Proteomes" id="UP000685013">
    <property type="component" value="Chromosome 1"/>
</dbReference>
<organism evidence="3 4">
    <name type="scientific">Cucurbita argyrosperma subsp. sororia</name>
    <dbReference type="NCBI Taxonomy" id="37648"/>
    <lineage>
        <taxon>Eukaryota</taxon>
        <taxon>Viridiplantae</taxon>
        <taxon>Streptophyta</taxon>
        <taxon>Embryophyta</taxon>
        <taxon>Tracheophyta</taxon>
        <taxon>Spermatophyta</taxon>
        <taxon>Magnoliopsida</taxon>
        <taxon>eudicotyledons</taxon>
        <taxon>Gunneridae</taxon>
        <taxon>Pentapetalae</taxon>
        <taxon>rosids</taxon>
        <taxon>fabids</taxon>
        <taxon>Cucurbitales</taxon>
        <taxon>Cucurbitaceae</taxon>
        <taxon>Cucurbiteae</taxon>
        <taxon>Cucurbita</taxon>
    </lineage>
</organism>
<sequence>MEYRTSSTVYKKYSNARSFNDRSTYDGVFAAPSKHGAPVFSARVEDYREIFGGSRVSSIPILDVPAVSDKKFPVDVRSSKVEYSKIFGGFDELNFAVPYEELLAEANKANSFSKETRTSAGRGSAATENSSQYEKEHNFSTREASSLPFDRMEKFSVSYQKINQGSKSYATETAHVALPQAIPGFSCLIDEQSPVQMCVTDMPTSEKLKDIHPEKVGNEVENKPELPISGDSEQTFRSTNPTNRQNRTGWFRSDSADKLFNGYEVDQGVHKPETPLKQNFLPKFGRSDGFSGKTTGLNSETFEHSKDSYDVSSPPYFGEEVEVNPVAAASVAALRKAIDAAQESIKVAKESMERKKAARLQKHKKTRSSRILNPEERKEVSTRQEKVAGKTNGKMDPSEEEIVDSREDKSSAECHITQRAVRENLNAIEPNYVELKSTKVDCREEEAKELDATEQFYEPRHFDKDEAKRLEPRKEDNADRYGWQGNIGLKETSENPGEYGDNLVIVDKTKEPEENGINLSVVKGILMSKLKSVLGVIGKEEDKITRRQDQVEAEMKAEASVEHEKCVELPEELQVTEDHEEFSIREMGVNKDRETQVKAHQWVVEKDRHICQQEEKEGETNAFQIENDVEKIFDKSNEEEGFINCNNVFHDGEEAQDMLEDVESKGNEELQENKRDDEMIEGLPFHLRNNEIGHHIQRQINIGECAVHENIVVQATPDNLNTENKIELEDGLSKQDECDNFSEDQDANNFIASMEGVEVITDQPEYRDIDNSMELANIALEVMNNEPEAITEEGDVEDRLPFKLFSMAEDALKRRFKMENSNASPISIQSGLDFGLIDLKLEQMQHDASVNWSSIFCSLENAEGMASELGGIERNMEKIEVSIIEENDDDSNEEEIPSNVNNTEAGNQPSITIDDKKISEEVVEENANTGATENHQATIEVEETETFYVLKNEMQLEFDENSIRTSSQSGMIDIDSETVHDIKTSETRGESEDSYQVIMTEDEMEASDSSDKEVEFAVHLETSEEADSPGSSGRKENLENTEQEISTGQKVTENENHRTTPTLGEIEINADMQREAGIESKFANETEAHGLPQPKEELAENSTDQSILENDGENHQAPQLMQEEKVFHEKFEKDAEVIKDRLRKIDEAKGKERERERLAVERAIREARERAFAEARERAAAERASADTRRRVMAEPRERPRKASIEANTKPSTEKHSKEAKLKAQRAAVEMATAEARERALEKAMSEKAISEARNLADKIVAEKLNGAAGVSKVKKSFSFNDSQPKGQCSSSNFRHANSFNLGGPDTSEREVGSAGESAQRSKARLERHQRTVERVANALAEKNIRDILGQREQEERNRLAEGLDAEVKRWSSGKEGNLRALLSTLQYILGPDSGWQPVPLTDIITTAAVKKAYRRATLSVHPDKLQQRGASIPQKYVCEKVFDLLKAAWNKFNMEERL</sequence>
<keyword evidence="4" id="KW-1185">Reference proteome</keyword>
<feature type="non-terminal residue" evidence="3">
    <location>
        <position position="1"/>
    </location>
</feature>
<feature type="region of interest" description="Disordered" evidence="2">
    <location>
        <begin position="1179"/>
        <end position="1231"/>
    </location>
</feature>
<dbReference type="PANTHER" id="PTHR23172">
    <property type="entry name" value="AUXILIN/CYCLIN G-ASSOCIATED KINASE-RELATED"/>
    <property type="match status" value="1"/>
</dbReference>
<feature type="compositionally biased region" description="Polar residues" evidence="2">
    <location>
        <begin position="1279"/>
        <end position="1301"/>
    </location>
</feature>
<evidence type="ECO:0000313" key="3">
    <source>
        <dbReference type="EMBL" id="KAG6608545.1"/>
    </source>
</evidence>
<feature type="region of interest" description="Disordered" evidence="2">
    <location>
        <begin position="110"/>
        <end position="144"/>
    </location>
</feature>
<dbReference type="GO" id="GO:0031982">
    <property type="term" value="C:vesicle"/>
    <property type="evidence" value="ECO:0007669"/>
    <property type="project" value="TreeGrafter"/>
</dbReference>
<name>A0AAV6P782_9ROSI</name>
<feature type="compositionally biased region" description="Basic and acidic residues" evidence="2">
    <location>
        <begin position="1212"/>
        <end position="1222"/>
    </location>
</feature>
<evidence type="ECO:0000256" key="1">
    <source>
        <dbReference type="ARBA" id="ARBA00023054"/>
    </source>
</evidence>
<feature type="region of interest" description="Disordered" evidence="2">
    <location>
        <begin position="349"/>
        <end position="413"/>
    </location>
</feature>
<evidence type="ECO:0000256" key="2">
    <source>
        <dbReference type="SAM" id="MobiDB-lite"/>
    </source>
</evidence>
<gene>
    <name evidence="3" type="primary">AUL1</name>
    <name evidence="3" type="ORF">SDJN03_01887</name>
</gene>
<feature type="compositionally biased region" description="Polar residues" evidence="2">
    <location>
        <begin position="900"/>
        <end position="911"/>
    </location>
</feature>
<protein>
    <submittedName>
        <fullName evidence="3">Auxilin-like protein 1</fullName>
    </submittedName>
</protein>
<feature type="region of interest" description="Disordered" evidence="2">
    <location>
        <begin position="1279"/>
        <end position="1328"/>
    </location>
</feature>
<feature type="compositionally biased region" description="Polar residues" evidence="2">
    <location>
        <begin position="231"/>
        <end position="248"/>
    </location>
</feature>